<sequence>MSSMATNAPKELLILCKRESSLFASPFYRHHQRNLLRQSPDSNSALNQIHFYPNKHRLVLPCSSDKAAGEPCHYTNSSTQDNSSWASRFFAKWKIDKAEMKERVAKLGLAAILAYGFFDGVTYSTFFVLAFLGYEKSTGKNPAANLKALFGIVLLMWTGNNITRPFRIAGAAALAPVIDKLLKRIQKYFKLPNLLASFALVVCILAASCFSVVGLLVLSRWRN</sequence>
<evidence type="ECO:0000256" key="1">
    <source>
        <dbReference type="SAM" id="Phobius"/>
    </source>
</evidence>
<proteinExistence type="predicted"/>
<keyword evidence="1" id="KW-0812">Transmembrane</keyword>
<reference evidence="2 3" key="1">
    <citation type="journal article" date="2020" name="Nat. Food">
        <title>A phased Vanilla planifolia genome enables genetic improvement of flavour and production.</title>
        <authorList>
            <person name="Hasing T."/>
            <person name="Tang H."/>
            <person name="Brym M."/>
            <person name="Khazi F."/>
            <person name="Huang T."/>
            <person name="Chambers A.H."/>
        </authorList>
    </citation>
    <scope>NUCLEOTIDE SEQUENCE [LARGE SCALE GENOMIC DNA]</scope>
    <source>
        <tissue evidence="2">Leaf</tissue>
    </source>
</reference>
<feature type="transmembrane region" description="Helical" evidence="1">
    <location>
        <begin position="194"/>
        <end position="218"/>
    </location>
</feature>
<organism evidence="2 3">
    <name type="scientific">Vanilla planifolia</name>
    <name type="common">Vanilla</name>
    <dbReference type="NCBI Taxonomy" id="51239"/>
    <lineage>
        <taxon>Eukaryota</taxon>
        <taxon>Viridiplantae</taxon>
        <taxon>Streptophyta</taxon>
        <taxon>Embryophyta</taxon>
        <taxon>Tracheophyta</taxon>
        <taxon>Spermatophyta</taxon>
        <taxon>Magnoliopsida</taxon>
        <taxon>Liliopsida</taxon>
        <taxon>Asparagales</taxon>
        <taxon>Orchidaceae</taxon>
        <taxon>Vanilloideae</taxon>
        <taxon>Vanilleae</taxon>
        <taxon>Vanilla</taxon>
    </lineage>
</organism>
<dbReference type="PANTHER" id="PTHR34370:SF1">
    <property type="entry name" value="OS04G0600100 PROTEIN"/>
    <property type="match status" value="1"/>
</dbReference>
<accession>A0A835S2B5</accession>
<feature type="transmembrane region" description="Helical" evidence="1">
    <location>
        <begin position="107"/>
        <end position="132"/>
    </location>
</feature>
<dbReference type="Proteomes" id="UP000639772">
    <property type="component" value="Chromosome 1"/>
</dbReference>
<comment type="caution">
    <text evidence="2">The sequence shown here is derived from an EMBL/GenBank/DDBJ whole genome shotgun (WGS) entry which is preliminary data.</text>
</comment>
<gene>
    <name evidence="2" type="ORF">HPP92_003057</name>
</gene>
<protein>
    <submittedName>
        <fullName evidence="2">Uncharacterized protein</fullName>
    </submittedName>
</protein>
<keyword evidence="1" id="KW-0472">Membrane</keyword>
<dbReference type="AlphaFoldDB" id="A0A835S2B5"/>
<keyword evidence="1" id="KW-1133">Transmembrane helix</keyword>
<dbReference type="OrthoDB" id="2020192at2759"/>
<evidence type="ECO:0000313" key="2">
    <source>
        <dbReference type="EMBL" id="KAG0502985.1"/>
    </source>
</evidence>
<evidence type="ECO:0000313" key="3">
    <source>
        <dbReference type="Proteomes" id="UP000639772"/>
    </source>
</evidence>
<dbReference type="EMBL" id="JADCNM010000001">
    <property type="protein sequence ID" value="KAG0502985.1"/>
    <property type="molecule type" value="Genomic_DNA"/>
</dbReference>
<name>A0A835S2B5_VANPL</name>
<dbReference type="PANTHER" id="PTHR34370">
    <property type="entry name" value="OS04G0600100 PROTEIN"/>
    <property type="match status" value="1"/>
</dbReference>